<dbReference type="Proteomes" id="UP000011910">
    <property type="component" value="Unassembled WGS sequence"/>
</dbReference>
<keyword evidence="3" id="KW-1185">Reference proteome</keyword>
<proteinExistence type="predicted"/>
<dbReference type="AlphaFoldDB" id="M7N5R9"/>
<evidence type="ECO:0000313" key="2">
    <source>
        <dbReference type="EMBL" id="EMR03978.1"/>
    </source>
</evidence>
<gene>
    <name evidence="2" type="ORF">ADICEAN_00849</name>
</gene>
<evidence type="ECO:0000313" key="3">
    <source>
        <dbReference type="Proteomes" id="UP000011910"/>
    </source>
</evidence>
<dbReference type="SUPFAM" id="SSF52091">
    <property type="entry name" value="SpoIIaa-like"/>
    <property type="match status" value="1"/>
</dbReference>
<feature type="domain" description="STAS" evidence="1">
    <location>
        <begin position="16"/>
        <end position="100"/>
    </location>
</feature>
<organism evidence="2 3">
    <name type="scientific">Cesiribacter andamanensis AMV16</name>
    <dbReference type="NCBI Taxonomy" id="1279009"/>
    <lineage>
        <taxon>Bacteria</taxon>
        <taxon>Pseudomonadati</taxon>
        <taxon>Bacteroidota</taxon>
        <taxon>Cytophagia</taxon>
        <taxon>Cytophagales</taxon>
        <taxon>Cesiribacteraceae</taxon>
        <taxon>Cesiribacter</taxon>
    </lineage>
</organism>
<dbReference type="Gene3D" id="3.30.750.24">
    <property type="entry name" value="STAS domain"/>
    <property type="match status" value="1"/>
</dbReference>
<dbReference type="InterPro" id="IPR002645">
    <property type="entry name" value="STAS_dom"/>
</dbReference>
<dbReference type="RefSeq" id="WP_009194251.1">
    <property type="nucleotide sequence ID" value="NZ_AODQ01000013.1"/>
</dbReference>
<name>M7N5R9_9BACT</name>
<protein>
    <recommendedName>
        <fullName evidence="1">STAS domain-containing protein</fullName>
    </recommendedName>
</protein>
<dbReference type="InterPro" id="IPR036513">
    <property type="entry name" value="STAS_dom_sf"/>
</dbReference>
<reference evidence="2 3" key="1">
    <citation type="journal article" date="2013" name="Genome Announc.">
        <title>Draft Genome Sequence of Cesiribacter andamanensis Strain AMV16T, Isolated from a Soil Sample from a Mud Volcano in the Andaman Islands, India.</title>
        <authorList>
            <person name="Shivaji S."/>
            <person name="Ara S."/>
            <person name="Begum Z."/>
            <person name="Srinivas T.N."/>
            <person name="Singh A."/>
            <person name="Kumar Pinnaka A."/>
        </authorList>
    </citation>
    <scope>NUCLEOTIDE SEQUENCE [LARGE SCALE GENOMIC DNA]</scope>
    <source>
        <strain evidence="2 3">AMV16</strain>
    </source>
</reference>
<comment type="caution">
    <text evidence="2">The sequence shown here is derived from an EMBL/GenBank/DDBJ whole genome shotgun (WGS) entry which is preliminary data.</text>
</comment>
<accession>M7N5R9</accession>
<dbReference type="EMBL" id="AODQ01000013">
    <property type="protein sequence ID" value="EMR03978.1"/>
    <property type="molecule type" value="Genomic_DNA"/>
</dbReference>
<dbReference type="InterPro" id="IPR058548">
    <property type="entry name" value="MlaB-like_STAS"/>
</dbReference>
<dbReference type="STRING" id="1279009.ADICEAN_00849"/>
<dbReference type="PROSITE" id="PS50801">
    <property type="entry name" value="STAS"/>
    <property type="match status" value="1"/>
</dbReference>
<sequence>MHHTLESDPAGRPSALVLSGNFSIAHSEQLRQLLLQHCQPERPLLLRVGEIEVLDLSFLQLLLAFTQPLAEGPPPYQLHRDLSPQLQQLLRLAGLTLLTL</sequence>
<evidence type="ECO:0000259" key="1">
    <source>
        <dbReference type="PROSITE" id="PS50801"/>
    </source>
</evidence>
<dbReference type="Pfam" id="PF13466">
    <property type="entry name" value="STAS_2"/>
    <property type="match status" value="1"/>
</dbReference>